<evidence type="ECO:0000256" key="4">
    <source>
        <dbReference type="SAM" id="SignalP"/>
    </source>
</evidence>
<protein>
    <submittedName>
        <fullName evidence="7">Glycosyl hydrolase family 5</fullName>
    </submittedName>
</protein>
<evidence type="ECO:0000313" key="8">
    <source>
        <dbReference type="Proteomes" id="UP000053246"/>
    </source>
</evidence>
<dbReference type="Gene3D" id="2.60.40.710">
    <property type="entry name" value="Endoglucanase-like"/>
    <property type="match status" value="1"/>
</dbReference>
<dbReference type="PROSITE" id="PS50853">
    <property type="entry name" value="FN3"/>
    <property type="match status" value="1"/>
</dbReference>
<dbReference type="InterPro" id="IPR008965">
    <property type="entry name" value="CBM2/CBM3_carb-bd_dom_sf"/>
</dbReference>
<keyword evidence="2" id="KW-0624">Polysaccharide degradation</keyword>
<dbReference type="InterPro" id="IPR036966">
    <property type="entry name" value="CBM3_sf"/>
</dbReference>
<feature type="region of interest" description="Disordered" evidence="3">
    <location>
        <begin position="202"/>
        <end position="226"/>
    </location>
</feature>
<dbReference type="GO" id="GO:0016798">
    <property type="term" value="F:hydrolase activity, acting on glycosyl bonds"/>
    <property type="evidence" value="ECO:0007669"/>
    <property type="project" value="UniProtKB-KW"/>
</dbReference>
<dbReference type="AlphaFoldDB" id="A0A9X0I7L0"/>
<reference evidence="7 8" key="1">
    <citation type="submission" date="2015-10" db="EMBL/GenBank/DDBJ databases">
        <authorList>
            <person name="Ju K.-S."/>
            <person name="Doroghazi J.R."/>
            <person name="Metcalf W.W."/>
        </authorList>
    </citation>
    <scope>NUCLEOTIDE SEQUENCE [LARGE SCALE GENOMIC DNA]</scope>
    <source>
        <strain evidence="7 8">NRRL B-24793</strain>
    </source>
</reference>
<dbReference type="Gene3D" id="2.60.40.10">
    <property type="entry name" value="Immunoglobulins"/>
    <property type="match status" value="1"/>
</dbReference>
<feature type="domain" description="Fibronectin type-III" evidence="5">
    <location>
        <begin position="35"/>
        <end position="128"/>
    </location>
</feature>
<evidence type="ECO:0000256" key="3">
    <source>
        <dbReference type="SAM" id="MobiDB-lite"/>
    </source>
</evidence>
<comment type="caution">
    <text evidence="7">The sequence shown here is derived from an EMBL/GenBank/DDBJ whole genome shotgun (WGS) entry which is preliminary data.</text>
</comment>
<feature type="compositionally biased region" description="Pro residues" evidence="3">
    <location>
        <begin position="203"/>
        <end position="219"/>
    </location>
</feature>
<dbReference type="SMART" id="SM01067">
    <property type="entry name" value="CBM_3"/>
    <property type="match status" value="1"/>
</dbReference>
<name>A0A9X0I7L0_9ACTN</name>
<accession>A0A9X0I7L0</accession>
<dbReference type="EMBL" id="LMWI01000001">
    <property type="protein sequence ID" value="KUJ48493.1"/>
    <property type="molecule type" value="Genomic_DNA"/>
</dbReference>
<keyword evidence="7" id="KW-0378">Hydrolase</keyword>
<feature type="signal peptide" evidence="4">
    <location>
        <begin position="1"/>
        <end position="26"/>
    </location>
</feature>
<dbReference type="GO" id="GO:0030248">
    <property type="term" value="F:cellulose binding"/>
    <property type="evidence" value="ECO:0007669"/>
    <property type="project" value="InterPro"/>
</dbReference>
<dbReference type="OMA" id="RQNWTAI"/>
<dbReference type="InterPro" id="IPR013783">
    <property type="entry name" value="Ig-like_fold"/>
</dbReference>
<evidence type="ECO:0000313" key="7">
    <source>
        <dbReference type="EMBL" id="KUJ48493.1"/>
    </source>
</evidence>
<dbReference type="Pfam" id="PF00942">
    <property type="entry name" value="CBM_3"/>
    <property type="match status" value="1"/>
</dbReference>
<dbReference type="InterPro" id="IPR003961">
    <property type="entry name" value="FN3_dom"/>
</dbReference>
<sequence>MRARRFTLVAVLAATLGLSGTAIAYAADDPVILTTPGAPVVVTNEPHLLTLSWAPSTWIGEPGATPIRHEVRAWLGPNTYRSLGTTTGTELTLTDLAPGTEYRLTVWASTNGGYSLDSPQIPVRTAYGKARVSYHNMDWSPTDNQIQHALQIVNTGTTPLDLTEVRVRYHVTFEGGNTSLVTNCDWAAIGCANVQRHVQFFPLPQPPPPPTRTPTPTPTPTRTVLPPHGTSIPGWIELTFASGTLAPGASTGPIQLRHHRQNWTAIDERDDPSWQQSTGGWTENSRITLDVNGTREYGDTNA</sequence>
<dbReference type="SUPFAM" id="SSF49384">
    <property type="entry name" value="Carbohydrate-binding domain"/>
    <property type="match status" value="1"/>
</dbReference>
<dbReference type="PROSITE" id="PS51172">
    <property type="entry name" value="CBM3"/>
    <property type="match status" value="1"/>
</dbReference>
<keyword evidence="2" id="KW-0119">Carbohydrate metabolism</keyword>
<organism evidence="7 8">
    <name type="scientific">Micromonospora maris</name>
    <dbReference type="NCBI Taxonomy" id="1003110"/>
    <lineage>
        <taxon>Bacteria</taxon>
        <taxon>Bacillati</taxon>
        <taxon>Actinomycetota</taxon>
        <taxon>Actinomycetes</taxon>
        <taxon>Micromonosporales</taxon>
        <taxon>Micromonosporaceae</taxon>
        <taxon>Micromonospora</taxon>
    </lineage>
</organism>
<gene>
    <name evidence="7" type="ORF">ADL17_05470</name>
</gene>
<dbReference type="Pfam" id="PF00041">
    <property type="entry name" value="fn3"/>
    <property type="match status" value="1"/>
</dbReference>
<keyword evidence="4" id="KW-0732">Signal</keyword>
<feature type="chain" id="PRO_5040770839" evidence="4">
    <location>
        <begin position="27"/>
        <end position="302"/>
    </location>
</feature>
<dbReference type="InterPro" id="IPR036116">
    <property type="entry name" value="FN3_sf"/>
</dbReference>
<dbReference type="SMART" id="SM00060">
    <property type="entry name" value="FN3"/>
    <property type="match status" value="1"/>
</dbReference>
<evidence type="ECO:0000259" key="5">
    <source>
        <dbReference type="PROSITE" id="PS50853"/>
    </source>
</evidence>
<evidence type="ECO:0000256" key="2">
    <source>
        <dbReference type="ARBA" id="ARBA00023326"/>
    </source>
</evidence>
<keyword evidence="1" id="KW-0326">Glycosidase</keyword>
<dbReference type="GO" id="GO:0000272">
    <property type="term" value="P:polysaccharide catabolic process"/>
    <property type="evidence" value="ECO:0007669"/>
    <property type="project" value="UniProtKB-KW"/>
</dbReference>
<dbReference type="Proteomes" id="UP000053246">
    <property type="component" value="Unassembled WGS sequence"/>
</dbReference>
<dbReference type="RefSeq" id="WP_013731797.1">
    <property type="nucleotide sequence ID" value="NZ_LMWI01000001.1"/>
</dbReference>
<feature type="domain" description="CBM3" evidence="6">
    <location>
        <begin position="126"/>
        <end position="302"/>
    </location>
</feature>
<evidence type="ECO:0000259" key="6">
    <source>
        <dbReference type="PROSITE" id="PS51172"/>
    </source>
</evidence>
<dbReference type="InterPro" id="IPR001956">
    <property type="entry name" value="CBM3"/>
</dbReference>
<proteinExistence type="predicted"/>
<dbReference type="SUPFAM" id="SSF49265">
    <property type="entry name" value="Fibronectin type III"/>
    <property type="match status" value="1"/>
</dbReference>
<evidence type="ECO:0000256" key="1">
    <source>
        <dbReference type="ARBA" id="ARBA00023295"/>
    </source>
</evidence>
<keyword evidence="8" id="KW-1185">Reference proteome</keyword>